<evidence type="ECO:0000259" key="5">
    <source>
        <dbReference type="PROSITE" id="PS50865"/>
    </source>
</evidence>
<reference evidence="6 7" key="1">
    <citation type="journal article" date="2024" name="G3 (Bethesda)">
        <title>Genome assembly of Hibiscus sabdariffa L. provides insights into metabolisms of medicinal natural products.</title>
        <authorList>
            <person name="Kim T."/>
        </authorList>
    </citation>
    <scope>NUCLEOTIDE SEQUENCE [LARGE SCALE GENOMIC DNA]</scope>
    <source>
        <strain evidence="6">TK-2024</strain>
        <tissue evidence="6">Old leaves</tissue>
    </source>
</reference>
<feature type="domain" description="MYND-type" evidence="5">
    <location>
        <begin position="124"/>
        <end position="166"/>
    </location>
</feature>
<proteinExistence type="predicted"/>
<dbReference type="InterPro" id="IPR002893">
    <property type="entry name" value="Znf_MYND"/>
</dbReference>
<keyword evidence="3" id="KW-0862">Zinc</keyword>
<dbReference type="SUPFAM" id="SSF81901">
    <property type="entry name" value="HCP-like"/>
    <property type="match status" value="1"/>
</dbReference>
<dbReference type="PANTHER" id="PTHR46758:SF9">
    <property type="entry name" value="MYND-TYPE DOMAIN-CONTAINING PROTEIN"/>
    <property type="match status" value="1"/>
</dbReference>
<keyword evidence="7" id="KW-1185">Reference proteome</keyword>
<comment type="caution">
    <text evidence="6">The sequence shown here is derived from an EMBL/GenBank/DDBJ whole genome shotgun (WGS) entry which is preliminary data.</text>
</comment>
<dbReference type="Gene3D" id="1.25.40.10">
    <property type="entry name" value="Tetratricopeptide repeat domain"/>
    <property type="match status" value="1"/>
</dbReference>
<evidence type="ECO:0000313" key="7">
    <source>
        <dbReference type="Proteomes" id="UP001396334"/>
    </source>
</evidence>
<dbReference type="PANTHER" id="PTHR46758">
    <property type="entry name" value="MYND DOMAIN-CONTAINING"/>
    <property type="match status" value="1"/>
</dbReference>
<accession>A0ABR2NBB5</accession>
<evidence type="ECO:0000256" key="3">
    <source>
        <dbReference type="ARBA" id="ARBA00022833"/>
    </source>
</evidence>
<evidence type="ECO:0000256" key="2">
    <source>
        <dbReference type="ARBA" id="ARBA00022771"/>
    </source>
</evidence>
<evidence type="ECO:0000313" key="6">
    <source>
        <dbReference type="EMBL" id="KAK8973417.1"/>
    </source>
</evidence>
<dbReference type="InterPro" id="IPR044508">
    <property type="entry name" value="At5g50450/At1g67340-like"/>
</dbReference>
<dbReference type="InterPro" id="IPR011990">
    <property type="entry name" value="TPR-like_helical_dom_sf"/>
</dbReference>
<sequence>MGKRLLKRAANKSHALAAYSLAIIEFNGSGGSETDKNPRAGIELCMRADSLGHLDAVIELGYLLYDGNCSFPDNILPQAVKLVLSLDVSFVRQARHHQERHPANVFLEEWFESRVGEGLKLCANKGCGRPETRVNEFRRCSVCSTTNYCSRSCHWLDWNLRYKPGCGSIASVSAEGGGGGGGNGGAGA</sequence>
<dbReference type="EMBL" id="JBBPBN010000186">
    <property type="protein sequence ID" value="KAK8973417.1"/>
    <property type="molecule type" value="Genomic_DNA"/>
</dbReference>
<dbReference type="PROSITE" id="PS50865">
    <property type="entry name" value="ZF_MYND_2"/>
    <property type="match status" value="1"/>
</dbReference>
<evidence type="ECO:0000256" key="4">
    <source>
        <dbReference type="PROSITE-ProRule" id="PRU00134"/>
    </source>
</evidence>
<keyword evidence="2 4" id="KW-0863">Zinc-finger</keyword>
<keyword evidence="1" id="KW-0479">Metal-binding</keyword>
<protein>
    <recommendedName>
        <fullName evidence="5">MYND-type domain-containing protein</fullName>
    </recommendedName>
</protein>
<gene>
    <name evidence="6" type="ORF">V6N11_054836</name>
</gene>
<dbReference type="SUPFAM" id="SSF144232">
    <property type="entry name" value="HIT/MYND zinc finger-like"/>
    <property type="match status" value="1"/>
</dbReference>
<name>A0ABR2NBB5_9ROSI</name>
<dbReference type="Proteomes" id="UP001396334">
    <property type="component" value="Unassembled WGS sequence"/>
</dbReference>
<evidence type="ECO:0000256" key="1">
    <source>
        <dbReference type="ARBA" id="ARBA00022723"/>
    </source>
</evidence>
<dbReference type="Gene3D" id="6.10.140.2220">
    <property type="match status" value="1"/>
</dbReference>
<organism evidence="6 7">
    <name type="scientific">Hibiscus sabdariffa</name>
    <name type="common">roselle</name>
    <dbReference type="NCBI Taxonomy" id="183260"/>
    <lineage>
        <taxon>Eukaryota</taxon>
        <taxon>Viridiplantae</taxon>
        <taxon>Streptophyta</taxon>
        <taxon>Embryophyta</taxon>
        <taxon>Tracheophyta</taxon>
        <taxon>Spermatophyta</taxon>
        <taxon>Magnoliopsida</taxon>
        <taxon>eudicotyledons</taxon>
        <taxon>Gunneridae</taxon>
        <taxon>Pentapetalae</taxon>
        <taxon>rosids</taxon>
        <taxon>malvids</taxon>
        <taxon>Malvales</taxon>
        <taxon>Malvaceae</taxon>
        <taxon>Malvoideae</taxon>
        <taxon>Hibiscus</taxon>
    </lineage>
</organism>